<keyword evidence="3 6" id="KW-0812">Transmembrane</keyword>
<dbReference type="InterPro" id="IPR050352">
    <property type="entry name" value="ABCG_transporters"/>
</dbReference>
<dbReference type="GO" id="GO:0016887">
    <property type="term" value="F:ATP hydrolysis activity"/>
    <property type="evidence" value="ECO:0007669"/>
    <property type="project" value="InterPro"/>
</dbReference>
<keyword evidence="5 6" id="KW-0472">Membrane</keyword>
<dbReference type="OrthoDB" id="66620at2759"/>
<dbReference type="GO" id="GO:0140359">
    <property type="term" value="F:ABC-type transporter activity"/>
    <property type="evidence" value="ECO:0007669"/>
    <property type="project" value="InterPro"/>
</dbReference>
<organism evidence="9 10">
    <name type="scientific">Chytriomyces confervae</name>
    <dbReference type="NCBI Taxonomy" id="246404"/>
    <lineage>
        <taxon>Eukaryota</taxon>
        <taxon>Fungi</taxon>
        <taxon>Fungi incertae sedis</taxon>
        <taxon>Chytridiomycota</taxon>
        <taxon>Chytridiomycota incertae sedis</taxon>
        <taxon>Chytridiomycetes</taxon>
        <taxon>Chytridiales</taxon>
        <taxon>Chytriomycetaceae</taxon>
        <taxon>Chytriomyces</taxon>
    </lineage>
</organism>
<name>A0A507EIU8_9FUNG</name>
<keyword evidence="2" id="KW-0813">Transport</keyword>
<comment type="caution">
    <text evidence="9">The sequence shown here is derived from an EMBL/GenBank/DDBJ whole genome shotgun (WGS) entry which is preliminary data.</text>
</comment>
<feature type="transmembrane region" description="Helical" evidence="6">
    <location>
        <begin position="528"/>
        <end position="548"/>
    </location>
</feature>
<dbReference type="EMBL" id="QEAP01000630">
    <property type="protein sequence ID" value="TPX63138.1"/>
    <property type="molecule type" value="Genomic_DNA"/>
</dbReference>
<evidence type="ECO:0000256" key="1">
    <source>
        <dbReference type="ARBA" id="ARBA00004141"/>
    </source>
</evidence>
<feature type="transmembrane region" description="Helical" evidence="6">
    <location>
        <begin position="636"/>
        <end position="654"/>
    </location>
</feature>
<dbReference type="SUPFAM" id="SSF52540">
    <property type="entry name" value="P-loop containing nucleoside triphosphate hydrolases"/>
    <property type="match status" value="1"/>
</dbReference>
<dbReference type="Pfam" id="PF19055">
    <property type="entry name" value="ABC2_membrane_7"/>
    <property type="match status" value="2"/>
</dbReference>
<dbReference type="PANTHER" id="PTHR48041:SF91">
    <property type="entry name" value="ABC TRANSPORTER G FAMILY MEMBER 28"/>
    <property type="match status" value="1"/>
</dbReference>
<keyword evidence="4 6" id="KW-1133">Transmembrane helix</keyword>
<feature type="domain" description="ABC transporter family G" evidence="8">
    <location>
        <begin position="508"/>
        <end position="688"/>
    </location>
</feature>
<evidence type="ECO:0000256" key="3">
    <source>
        <dbReference type="ARBA" id="ARBA00022692"/>
    </source>
</evidence>
<evidence type="ECO:0000313" key="10">
    <source>
        <dbReference type="Proteomes" id="UP000320333"/>
    </source>
</evidence>
<comment type="subcellular location">
    <subcellularLocation>
        <location evidence="1">Membrane</location>
        <topology evidence="1">Multi-pass membrane protein</topology>
    </subcellularLocation>
</comment>
<accession>A0A507EIU8</accession>
<evidence type="ECO:0000256" key="5">
    <source>
        <dbReference type="ARBA" id="ARBA00023136"/>
    </source>
</evidence>
<feature type="transmembrane region" description="Helical" evidence="6">
    <location>
        <begin position="480"/>
        <end position="499"/>
    </location>
</feature>
<feature type="non-terminal residue" evidence="9">
    <location>
        <position position="1"/>
    </location>
</feature>
<reference evidence="9 10" key="1">
    <citation type="journal article" date="2019" name="Sci. Rep.">
        <title>Comparative genomics of chytrid fungi reveal insights into the obligate biotrophic and pathogenic lifestyle of Synchytrium endobioticum.</title>
        <authorList>
            <person name="van de Vossenberg B.T.L.H."/>
            <person name="Warris S."/>
            <person name="Nguyen H.D.T."/>
            <person name="van Gent-Pelzer M.P.E."/>
            <person name="Joly D.L."/>
            <person name="van de Geest H.C."/>
            <person name="Bonants P.J.M."/>
            <person name="Smith D.S."/>
            <person name="Levesque C.A."/>
            <person name="van der Lee T.A.J."/>
        </authorList>
    </citation>
    <scope>NUCLEOTIDE SEQUENCE [LARGE SCALE GENOMIC DNA]</scope>
    <source>
        <strain evidence="9 10">CBS 675.73</strain>
    </source>
</reference>
<dbReference type="AlphaFoldDB" id="A0A507EIU8"/>
<dbReference type="Proteomes" id="UP000320333">
    <property type="component" value="Unassembled WGS sequence"/>
</dbReference>
<keyword evidence="10" id="KW-1185">Reference proteome</keyword>
<proteinExistence type="predicted"/>
<dbReference type="Gene3D" id="3.40.50.300">
    <property type="entry name" value="P-loop containing nucleotide triphosphate hydrolases"/>
    <property type="match status" value="1"/>
</dbReference>
<evidence type="ECO:0000256" key="6">
    <source>
        <dbReference type="SAM" id="Phobius"/>
    </source>
</evidence>
<evidence type="ECO:0008006" key="11">
    <source>
        <dbReference type="Google" id="ProtNLM"/>
    </source>
</evidence>
<feature type="transmembrane region" description="Helical" evidence="6">
    <location>
        <begin position="608"/>
        <end position="629"/>
    </location>
</feature>
<evidence type="ECO:0000256" key="4">
    <source>
        <dbReference type="ARBA" id="ARBA00022989"/>
    </source>
</evidence>
<dbReference type="PANTHER" id="PTHR48041">
    <property type="entry name" value="ABC TRANSPORTER G FAMILY MEMBER 28"/>
    <property type="match status" value="1"/>
</dbReference>
<evidence type="ECO:0000259" key="7">
    <source>
        <dbReference type="Pfam" id="PF00005"/>
    </source>
</evidence>
<sequence>VKENVLHSARVRLPRSWTAKQVNHHVDNVLKALKLSQLADSIIGDEAIRGISGGQRKRVNIGMELAAAPLAIFLDEPTSGLDATSALEVTDILSSMAFLGITIVAVVHQPRIEIFRKFDDVIMVAPGGRIAFMGPVTLVQSYFTSLGFEFEESANVSDVAMDILAGKGRNPIAGALTAPQVVELWENNDLRMDFIQRVAVEKAKPVNEMGRSNGSLPADEFLSCYETLNSRASSQSVSAPKLAATRESTTGTRQDIFSLSRMYSKLKPSQLSLSSGENASSRGSLWGSSASLAESDELRLLGKASISRSTVKTIRRLDTENSYNESLGRYQKYVSPFNLSPLRRLHPKKRVHENEDSDNQPVEMHILDQDVPPLIQKFSQDVNHAATTPSRKLLESSRKLQSEYSCDIAKQPRDTHSDSEIIMNQSEVSFTKSYSAEKMRTENQKFHALIPSVIEQRGASFFWQLVHCHNRSIIQQSRRINAFIMEITVAVFAGVLMGISTQGKVKELYAGIYIGAYKAVSPRPVDVISLYCFLVGLAVALASAPSAVKVFGEEKHVYWREAASGHSRLAYFLGKTLATICRIIIMSLHFTAFYMILAKPIIAPHLQYIIIALEYWGVYGLSCIISMVVRRENASLLAVVMCLFASVFCGYGPSITQAKNWKLNWLMDMSFNKWAAEAMYAASVNIYKNQYDVDLVAAQFGWSLNQIDKDLVGDALPLRHRGLWCRGWSGTLLVQSLKGESKFLDVGILVISAGKEYREGVLLWECVWLDVNGWRLFLVVHGVACSSWRTVWACVKEEFPMLPIDTELVKSCEVAT</sequence>
<evidence type="ECO:0000313" key="9">
    <source>
        <dbReference type="EMBL" id="TPX63138.1"/>
    </source>
</evidence>
<dbReference type="Pfam" id="PF00005">
    <property type="entry name" value="ABC_tran"/>
    <property type="match status" value="1"/>
</dbReference>
<evidence type="ECO:0000259" key="8">
    <source>
        <dbReference type="Pfam" id="PF19055"/>
    </source>
</evidence>
<dbReference type="STRING" id="246404.A0A507EIU8"/>
<dbReference type="InterPro" id="IPR027417">
    <property type="entry name" value="P-loop_NTPase"/>
</dbReference>
<feature type="transmembrane region" description="Helical" evidence="6">
    <location>
        <begin position="569"/>
        <end position="596"/>
    </location>
</feature>
<dbReference type="GO" id="GO:0016020">
    <property type="term" value="C:membrane"/>
    <property type="evidence" value="ECO:0007669"/>
    <property type="project" value="UniProtKB-SubCell"/>
</dbReference>
<dbReference type="GO" id="GO:0005524">
    <property type="term" value="F:ATP binding"/>
    <property type="evidence" value="ECO:0007669"/>
    <property type="project" value="InterPro"/>
</dbReference>
<feature type="domain" description="ABC transporter" evidence="7">
    <location>
        <begin position="21"/>
        <end position="79"/>
    </location>
</feature>
<evidence type="ECO:0000256" key="2">
    <source>
        <dbReference type="ARBA" id="ARBA00022448"/>
    </source>
</evidence>
<feature type="domain" description="ABC transporter family G" evidence="8">
    <location>
        <begin position="108"/>
        <end position="169"/>
    </location>
</feature>
<dbReference type="InterPro" id="IPR003439">
    <property type="entry name" value="ABC_transporter-like_ATP-bd"/>
</dbReference>
<protein>
    <recommendedName>
        <fullName evidence="11">ABC transporter domain-containing protein</fullName>
    </recommendedName>
</protein>
<dbReference type="InterPro" id="IPR043926">
    <property type="entry name" value="ABCG_dom"/>
</dbReference>
<gene>
    <name evidence="9" type="ORF">CcCBS67573_g08763</name>
</gene>